<name>A0ABN1WHW7_9PSEU</name>
<dbReference type="EMBL" id="BAAALN010000016">
    <property type="protein sequence ID" value="GAA1248231.1"/>
    <property type="molecule type" value="Genomic_DNA"/>
</dbReference>
<dbReference type="RefSeq" id="WP_253865717.1">
    <property type="nucleotide sequence ID" value="NZ_BAAALN010000016.1"/>
</dbReference>
<dbReference type="InterPro" id="IPR005501">
    <property type="entry name" value="LamB/YcsF/PxpA-like"/>
</dbReference>
<organism evidence="1 2">
    <name type="scientific">Prauserella halophila</name>
    <dbReference type="NCBI Taxonomy" id="185641"/>
    <lineage>
        <taxon>Bacteria</taxon>
        <taxon>Bacillati</taxon>
        <taxon>Actinomycetota</taxon>
        <taxon>Actinomycetes</taxon>
        <taxon>Pseudonocardiales</taxon>
        <taxon>Pseudonocardiaceae</taxon>
        <taxon>Prauserella</taxon>
    </lineage>
</organism>
<dbReference type="InterPro" id="IPR011330">
    <property type="entry name" value="Glyco_hydro/deAcase_b/a-brl"/>
</dbReference>
<dbReference type="NCBIfam" id="NF003814">
    <property type="entry name" value="PRK05406.1-3"/>
    <property type="match status" value="1"/>
</dbReference>
<dbReference type="CDD" id="cd10787">
    <property type="entry name" value="LamB_YcsF_like"/>
    <property type="match status" value="1"/>
</dbReference>
<dbReference type="SUPFAM" id="SSF88713">
    <property type="entry name" value="Glycoside hydrolase/deacetylase"/>
    <property type="match status" value="1"/>
</dbReference>
<keyword evidence="2" id="KW-1185">Reference proteome</keyword>
<dbReference type="Pfam" id="PF03746">
    <property type="entry name" value="LamB_YcsF"/>
    <property type="match status" value="1"/>
</dbReference>
<protein>
    <submittedName>
        <fullName evidence="1">5-oxoprolinase subunit PxpA</fullName>
    </submittedName>
</protein>
<dbReference type="Gene3D" id="3.20.20.370">
    <property type="entry name" value="Glycoside hydrolase/deacetylase"/>
    <property type="match status" value="1"/>
</dbReference>
<dbReference type="PANTHER" id="PTHR30292:SF0">
    <property type="entry name" value="5-OXOPROLINASE SUBUNIT A"/>
    <property type="match status" value="1"/>
</dbReference>
<evidence type="ECO:0000313" key="2">
    <source>
        <dbReference type="Proteomes" id="UP001500653"/>
    </source>
</evidence>
<sequence length="257" mass="26940">MKTLIDLNADAGESFGRWQLGDDAALLPQVSSVNVACGWHAGDPGTMRRSVELAVANGVALGAHPGFPDLAGFGRRAMALSPAEAADACLYQYGALRAFAAEAGARIAHVKPHGALYGLTLRDPDVAAAVAESVTKADPDVMLVLLAGPTAQRVLDSGHRVVREAFADLDYDDNGHIIIEPVPGAKDPDACAQQAIDVLRGGVTSVNGTAIDVDADTICLHGDRPNSPDIARAIRARFEQHGVHTATMREVVATRNR</sequence>
<evidence type="ECO:0000313" key="1">
    <source>
        <dbReference type="EMBL" id="GAA1248231.1"/>
    </source>
</evidence>
<dbReference type="Proteomes" id="UP001500653">
    <property type="component" value="Unassembled WGS sequence"/>
</dbReference>
<gene>
    <name evidence="1" type="ORF">GCM10009676_38160</name>
</gene>
<proteinExistence type="predicted"/>
<dbReference type="PANTHER" id="PTHR30292">
    <property type="entry name" value="UNCHARACTERIZED PROTEIN YBGL-RELATED"/>
    <property type="match status" value="1"/>
</dbReference>
<dbReference type="NCBIfam" id="NF003816">
    <property type="entry name" value="PRK05406.1-5"/>
    <property type="match status" value="1"/>
</dbReference>
<reference evidence="1 2" key="1">
    <citation type="journal article" date="2019" name="Int. J. Syst. Evol. Microbiol.">
        <title>The Global Catalogue of Microorganisms (GCM) 10K type strain sequencing project: providing services to taxonomists for standard genome sequencing and annotation.</title>
        <authorList>
            <consortium name="The Broad Institute Genomics Platform"/>
            <consortium name="The Broad Institute Genome Sequencing Center for Infectious Disease"/>
            <person name="Wu L."/>
            <person name="Ma J."/>
        </authorList>
    </citation>
    <scope>NUCLEOTIDE SEQUENCE [LARGE SCALE GENOMIC DNA]</scope>
    <source>
        <strain evidence="1 2">JCM 13023</strain>
    </source>
</reference>
<comment type="caution">
    <text evidence="1">The sequence shown here is derived from an EMBL/GenBank/DDBJ whole genome shotgun (WGS) entry which is preliminary data.</text>
</comment>
<accession>A0ABN1WHW7</accession>